<accession>A0ACC2T4E8</accession>
<evidence type="ECO:0000313" key="1">
    <source>
        <dbReference type="EMBL" id="KAJ9069534.1"/>
    </source>
</evidence>
<sequence length="420" mass="48413">MGGYEGTPVRILGMLPSLLVDEIFRFLDFQSVKQLRLVCRSFNLSALPLLLRSHYAADFRLEEYRTFVRKYGRQIKVLEISTGGFKALQQARLRFHSIFPSLRYIALYVSEACEVSNLDGLALECQKLRRLKNITVHQIPREASEKNWSSLENLISLSTDFQSLSPCLLGEDFTQFNVGYPPFIKKCKDDEFSLISGLLNTVVYSLSLPATPKVAKKVEEIEREGHLEQGLNDIYFDGDAFNTFMKLAKSPNLVNHCTVYNEYSSEDSDDDFKQFTSIPSLSIHLLHTGYGLHFPKCQFSAIHLSLDVPTNEFPDFFRWTCECFHKLQHLYIQNTIQTQMLPLPKNAFPNLIHFYTNTEQPDSFWPELINAAPNLLYIHTDTIQAKVLELETLKPLLQIVPYRNILGNTSDKYDFINKYF</sequence>
<dbReference type="EMBL" id="QTSX02003625">
    <property type="protein sequence ID" value="KAJ9069534.1"/>
    <property type="molecule type" value="Genomic_DNA"/>
</dbReference>
<gene>
    <name evidence="1" type="ORF">DSO57_1017693</name>
</gene>
<reference evidence="1" key="1">
    <citation type="submission" date="2022-04" db="EMBL/GenBank/DDBJ databases">
        <title>Genome of the entomopathogenic fungus Entomophthora muscae.</title>
        <authorList>
            <person name="Elya C."/>
            <person name="Lovett B.R."/>
            <person name="Lee E."/>
            <person name="Macias A.M."/>
            <person name="Hajek A.E."/>
            <person name="De Bivort B.L."/>
            <person name="Kasson M.T."/>
            <person name="De Fine Licht H.H."/>
            <person name="Stajich J.E."/>
        </authorList>
    </citation>
    <scope>NUCLEOTIDE SEQUENCE</scope>
    <source>
        <strain evidence="1">Berkeley</strain>
    </source>
</reference>
<comment type="caution">
    <text evidence="1">The sequence shown here is derived from an EMBL/GenBank/DDBJ whole genome shotgun (WGS) entry which is preliminary data.</text>
</comment>
<organism evidence="1 2">
    <name type="scientific">Entomophthora muscae</name>
    <dbReference type="NCBI Taxonomy" id="34485"/>
    <lineage>
        <taxon>Eukaryota</taxon>
        <taxon>Fungi</taxon>
        <taxon>Fungi incertae sedis</taxon>
        <taxon>Zoopagomycota</taxon>
        <taxon>Entomophthoromycotina</taxon>
        <taxon>Entomophthoromycetes</taxon>
        <taxon>Entomophthorales</taxon>
        <taxon>Entomophthoraceae</taxon>
        <taxon>Entomophthora</taxon>
    </lineage>
</organism>
<proteinExistence type="predicted"/>
<name>A0ACC2T4E8_9FUNG</name>
<evidence type="ECO:0000313" key="2">
    <source>
        <dbReference type="Proteomes" id="UP001165960"/>
    </source>
</evidence>
<dbReference type="Proteomes" id="UP001165960">
    <property type="component" value="Unassembled WGS sequence"/>
</dbReference>
<protein>
    <submittedName>
        <fullName evidence="1">Uncharacterized protein</fullName>
    </submittedName>
</protein>
<keyword evidence="2" id="KW-1185">Reference proteome</keyword>